<dbReference type="AlphaFoldDB" id="A0AAW7T336"/>
<name>A0AAW7T336_BURVI</name>
<accession>A0AAW7T336</accession>
<evidence type="ECO:0000313" key="1">
    <source>
        <dbReference type="EMBL" id="MDN7796552.1"/>
    </source>
</evidence>
<reference evidence="1" key="1">
    <citation type="submission" date="2023-07" db="EMBL/GenBank/DDBJ databases">
        <title>A collection of bacterial strains from the Burkholderia cepacia Research Laboratory and Repository.</title>
        <authorList>
            <person name="Lipuma J."/>
            <person name="Spilker T."/>
            <person name="Caverly L."/>
        </authorList>
    </citation>
    <scope>NUCLEOTIDE SEQUENCE</scope>
    <source>
        <strain evidence="1">AU44268</strain>
    </source>
</reference>
<comment type="caution">
    <text evidence="1">The sequence shown here is derived from an EMBL/GenBank/DDBJ whole genome shotgun (WGS) entry which is preliminary data.</text>
</comment>
<evidence type="ECO:0000313" key="2">
    <source>
        <dbReference type="Proteomes" id="UP001171620"/>
    </source>
</evidence>
<dbReference type="Proteomes" id="UP001171620">
    <property type="component" value="Unassembled WGS sequence"/>
</dbReference>
<dbReference type="EMBL" id="JAUJRV010000012">
    <property type="protein sequence ID" value="MDN7796552.1"/>
    <property type="molecule type" value="Genomic_DNA"/>
</dbReference>
<organism evidence="1 2">
    <name type="scientific">Burkholderia vietnamiensis</name>
    <dbReference type="NCBI Taxonomy" id="60552"/>
    <lineage>
        <taxon>Bacteria</taxon>
        <taxon>Pseudomonadati</taxon>
        <taxon>Pseudomonadota</taxon>
        <taxon>Betaproteobacteria</taxon>
        <taxon>Burkholderiales</taxon>
        <taxon>Burkholderiaceae</taxon>
        <taxon>Burkholderia</taxon>
        <taxon>Burkholderia cepacia complex</taxon>
    </lineage>
</organism>
<proteinExistence type="predicted"/>
<protein>
    <submittedName>
        <fullName evidence="1">Uncharacterized protein</fullName>
    </submittedName>
</protein>
<dbReference type="RefSeq" id="WP_155624700.1">
    <property type="nucleotide sequence ID" value="NZ_CADFEX010000002.1"/>
</dbReference>
<sequence>MTFAASPDGLAKHIAAEERMLVPPAEKPHASFSLIGRLEKEMKRLHDTLG</sequence>
<gene>
    <name evidence="1" type="ORF">QZM33_16585</name>
</gene>